<dbReference type="Gene3D" id="2.70.98.10">
    <property type="match status" value="1"/>
</dbReference>
<dbReference type="EMBL" id="CP044016">
    <property type="protein sequence ID" value="QES89354.1"/>
    <property type="molecule type" value="Genomic_DNA"/>
</dbReference>
<keyword evidence="12" id="KW-1185">Reference proteome</keyword>
<evidence type="ECO:0000313" key="12">
    <source>
        <dbReference type="Proteomes" id="UP000292424"/>
    </source>
</evidence>
<feature type="domain" description="Polysaccharide lyase family 8 C-terminal" evidence="9">
    <location>
        <begin position="604"/>
        <end position="670"/>
    </location>
</feature>
<dbReference type="OrthoDB" id="6394136at2"/>
<dbReference type="InterPro" id="IPR011013">
    <property type="entry name" value="Gal_mutarotase_sf_dom"/>
</dbReference>
<dbReference type="PANTHER" id="PTHR38481:SF1">
    <property type="entry name" value="HYALURONATE LYASE"/>
    <property type="match status" value="1"/>
</dbReference>
<evidence type="ECO:0000313" key="11">
    <source>
        <dbReference type="EMBL" id="QES89354.1"/>
    </source>
</evidence>
<comment type="similarity">
    <text evidence="2">Belongs to the polysaccharide lyase 8 family.</text>
</comment>
<name>A0A5P2G0M3_9BACT</name>
<dbReference type="Gene3D" id="2.60.220.10">
    <property type="entry name" value="Polysaccharide lyase family 8-like, C-terminal"/>
    <property type="match status" value="1"/>
</dbReference>
<dbReference type="RefSeq" id="WP_131330299.1">
    <property type="nucleotide sequence ID" value="NZ_CP044016.1"/>
</dbReference>
<keyword evidence="4" id="KW-0732">Signal</keyword>
<protein>
    <recommendedName>
        <fullName evidence="13">Chondroitin AC lyase</fullName>
    </recommendedName>
</protein>
<dbReference type="InterPro" id="IPR038970">
    <property type="entry name" value="Lyase_8"/>
</dbReference>
<dbReference type="SUPFAM" id="SSF49863">
    <property type="entry name" value="Hyaluronate lyase-like, C-terminal domain"/>
    <property type="match status" value="1"/>
</dbReference>
<dbReference type="GO" id="GO:0016837">
    <property type="term" value="F:carbon-oxygen lyase activity, acting on polysaccharides"/>
    <property type="evidence" value="ECO:0007669"/>
    <property type="project" value="UniProtKB-ARBA"/>
</dbReference>
<feature type="domain" description="Polysaccharide lyase 8 N-terminal alpha-helical" evidence="10">
    <location>
        <begin position="49"/>
        <end position="328"/>
    </location>
</feature>
<sequence>MTYTNKFIFLIFLLIFTIFGKGYSQQWNVYDSIMNNIRNVEFIEEPNIEKLDRDIAKNLTSISENSFWNDINYNSTTQTAWSPGQHLRRLHTIAIGFANKKSKYYQNQKVLQTIIHGLQFWYDKNPISTNWYNQQIFCPKQVGVILILLKTDQNHFPISLSNKLLDRMERIGGIPNGQYSSGSSNRINISAHWIYRACLQQQKNNLDFAVEQALLTFKFNEPGGGLQPDFSFQEHGKQLYIGNYGYGFLDNLSNISLYLKNTQYAISPFQLYLLSTFCLDTYNNVIRGKYYSYSVLGRQMANKNELDRSKSLDILYKMKQLDTINDKTYAYAISRWNGTNLPSSNIKPTHRHFYFSDYSFYNTSNYFFDVRFVSNRTVRTENINNEDKKGYFLSDGAYNILVKGDEYFNIFPTWDWCHIPGTTAPHYDSLPDLPIGVGSYPGTSKFAGGLSDSLIGISTYSMDYPIFKTNAIKSWFIFDGAIICLGAEIQSNSDQEIHTTINQCNWVGNVKKIHQGINNYILHNNIAYQIPTNENYVLQTNQKFGNWKTISDSQKDSIVSQSVFSLWLNHHKNPANATYQYTIIPNIHSKTELEKFLSKHQENIICNDSNIQAVCFDGIIQATFLQNNKILKFKNIKITSDKACLLMIRPIGINKYKISISDPSQSLSDITIKGTIDNVKVNKQINLYNQNRKGATISMILNTK</sequence>
<evidence type="ECO:0000259" key="9">
    <source>
        <dbReference type="Pfam" id="PF02884"/>
    </source>
</evidence>
<dbReference type="GO" id="GO:0005975">
    <property type="term" value="P:carbohydrate metabolic process"/>
    <property type="evidence" value="ECO:0007669"/>
    <property type="project" value="InterPro"/>
</dbReference>
<feature type="active site" evidence="7">
    <location>
        <position position="298"/>
    </location>
</feature>
<dbReference type="InterPro" id="IPR014718">
    <property type="entry name" value="GH-type_carb-bd"/>
</dbReference>
<comment type="subunit">
    <text evidence="3">Monomer.</text>
</comment>
<dbReference type="Gene3D" id="1.50.10.100">
    <property type="entry name" value="Chondroitin AC/alginate lyase"/>
    <property type="match status" value="1"/>
</dbReference>
<dbReference type="KEGG" id="arac:E0W69_012000"/>
<evidence type="ECO:0000256" key="1">
    <source>
        <dbReference type="ARBA" id="ARBA00001913"/>
    </source>
</evidence>
<keyword evidence="5" id="KW-0106">Calcium</keyword>
<comment type="cofactor">
    <cofactor evidence="1">
        <name>Ca(2+)</name>
        <dbReference type="ChEBI" id="CHEBI:29108"/>
    </cofactor>
</comment>
<reference evidence="11 12" key="1">
    <citation type="submission" date="2019-09" db="EMBL/GenBank/DDBJ databases">
        <title>Complete genome sequence of Arachidicoccus sp. B3-10 isolated from apple orchard soil.</title>
        <authorList>
            <person name="Kim H.S."/>
            <person name="Han K.-I."/>
            <person name="Suh M.K."/>
            <person name="Lee K.C."/>
            <person name="Eom M.K."/>
            <person name="Kim J.-S."/>
            <person name="Kang S.W."/>
            <person name="Sin Y."/>
            <person name="Lee J.-S."/>
        </authorList>
    </citation>
    <scope>NUCLEOTIDE SEQUENCE [LARGE SCALE GENOMIC DNA]</scope>
    <source>
        <strain evidence="11 12">B3-10</strain>
    </source>
</reference>
<dbReference type="InterPro" id="IPR004103">
    <property type="entry name" value="Lyase_8_C"/>
</dbReference>
<proteinExistence type="inferred from homology"/>
<evidence type="ECO:0000256" key="6">
    <source>
        <dbReference type="ARBA" id="ARBA00023239"/>
    </source>
</evidence>
<dbReference type="AlphaFoldDB" id="A0A5P2G0M3"/>
<dbReference type="SUPFAM" id="SSF74650">
    <property type="entry name" value="Galactose mutarotase-like"/>
    <property type="match status" value="1"/>
</dbReference>
<evidence type="ECO:0000256" key="4">
    <source>
        <dbReference type="ARBA" id="ARBA00022729"/>
    </source>
</evidence>
<dbReference type="Pfam" id="PF02278">
    <property type="entry name" value="Lyase_8"/>
    <property type="match status" value="1"/>
</dbReference>
<dbReference type="GO" id="GO:0005576">
    <property type="term" value="C:extracellular region"/>
    <property type="evidence" value="ECO:0007669"/>
    <property type="project" value="InterPro"/>
</dbReference>
<dbReference type="GO" id="GO:0030246">
    <property type="term" value="F:carbohydrate binding"/>
    <property type="evidence" value="ECO:0007669"/>
    <property type="project" value="InterPro"/>
</dbReference>
<evidence type="ECO:0000256" key="7">
    <source>
        <dbReference type="PIRSR" id="PIRSR638970-1"/>
    </source>
</evidence>
<evidence type="ECO:0008006" key="13">
    <source>
        <dbReference type="Google" id="ProtNLM"/>
    </source>
</evidence>
<feature type="active site" evidence="7">
    <location>
        <position position="244"/>
    </location>
</feature>
<evidence type="ECO:0000259" key="8">
    <source>
        <dbReference type="Pfam" id="PF02278"/>
    </source>
</evidence>
<dbReference type="Pfam" id="PF08124">
    <property type="entry name" value="Lyase_8_N"/>
    <property type="match status" value="1"/>
</dbReference>
<dbReference type="InterPro" id="IPR012970">
    <property type="entry name" value="Lyase_8_alpha_N"/>
</dbReference>
<dbReference type="Pfam" id="PF02884">
    <property type="entry name" value="Lyase_8_C"/>
    <property type="match status" value="1"/>
</dbReference>
<evidence type="ECO:0000256" key="5">
    <source>
        <dbReference type="ARBA" id="ARBA00022837"/>
    </source>
</evidence>
<dbReference type="SUPFAM" id="SSF48230">
    <property type="entry name" value="Chondroitin AC/alginate lyase"/>
    <property type="match status" value="1"/>
</dbReference>
<feature type="domain" description="Polysaccharide lyase family 8 central" evidence="8">
    <location>
        <begin position="350"/>
        <end position="587"/>
    </location>
</feature>
<evidence type="ECO:0000259" key="10">
    <source>
        <dbReference type="Pfam" id="PF08124"/>
    </source>
</evidence>
<dbReference type="PANTHER" id="PTHR38481">
    <property type="entry name" value="HYALURONATE LYASE"/>
    <property type="match status" value="1"/>
</dbReference>
<accession>A0A5P2G0M3</accession>
<gene>
    <name evidence="11" type="ORF">E0W69_012000</name>
</gene>
<organism evidence="11 12">
    <name type="scientific">Rhizosphaericola mali</name>
    <dbReference type="NCBI Taxonomy" id="2545455"/>
    <lineage>
        <taxon>Bacteria</taxon>
        <taxon>Pseudomonadati</taxon>
        <taxon>Bacteroidota</taxon>
        <taxon>Chitinophagia</taxon>
        <taxon>Chitinophagales</taxon>
        <taxon>Chitinophagaceae</taxon>
        <taxon>Rhizosphaericola</taxon>
    </lineage>
</organism>
<evidence type="ECO:0000256" key="3">
    <source>
        <dbReference type="ARBA" id="ARBA00011245"/>
    </source>
</evidence>
<dbReference type="InterPro" id="IPR008929">
    <property type="entry name" value="Chondroitin_lyas"/>
</dbReference>
<feature type="active site" evidence="7">
    <location>
        <position position="235"/>
    </location>
</feature>
<keyword evidence="6" id="KW-0456">Lyase</keyword>
<dbReference type="InterPro" id="IPR003159">
    <property type="entry name" value="Lyase_8_central_dom"/>
</dbReference>
<dbReference type="InterPro" id="IPR011071">
    <property type="entry name" value="Lyase_8-like_C"/>
</dbReference>
<dbReference type="Proteomes" id="UP000292424">
    <property type="component" value="Chromosome"/>
</dbReference>
<evidence type="ECO:0000256" key="2">
    <source>
        <dbReference type="ARBA" id="ARBA00006699"/>
    </source>
</evidence>